<keyword evidence="1" id="KW-0732">Signal</keyword>
<dbReference type="SUPFAM" id="SSF53850">
    <property type="entry name" value="Periplasmic binding protein-like II"/>
    <property type="match status" value="1"/>
</dbReference>
<gene>
    <name evidence="3" type="ORF">LX83_005930</name>
</gene>
<keyword evidence="4" id="KW-1185">Reference proteome</keyword>
<accession>A0AAE3GKB8</accession>
<dbReference type="Pfam" id="PF04069">
    <property type="entry name" value="OpuAC"/>
    <property type="match status" value="1"/>
</dbReference>
<protein>
    <submittedName>
        <fullName evidence="3">Osmoprotectant transport system substrate-binding protein</fullName>
    </submittedName>
</protein>
<dbReference type="CDD" id="cd13611">
    <property type="entry name" value="PBP2_YehZ"/>
    <property type="match status" value="1"/>
</dbReference>
<feature type="signal peptide" evidence="1">
    <location>
        <begin position="1"/>
        <end position="24"/>
    </location>
</feature>
<dbReference type="GO" id="GO:0022857">
    <property type="term" value="F:transmembrane transporter activity"/>
    <property type="evidence" value="ECO:0007669"/>
    <property type="project" value="InterPro"/>
</dbReference>
<reference evidence="3" key="1">
    <citation type="submission" date="2022-06" db="EMBL/GenBank/DDBJ databases">
        <title>Genomic Encyclopedia of Archaeal and Bacterial Type Strains, Phase II (KMG-II): from individual species to whole genera.</title>
        <authorList>
            <person name="Goeker M."/>
        </authorList>
    </citation>
    <scope>NUCLEOTIDE SEQUENCE</scope>
    <source>
        <strain evidence="3">DSM 43935</strain>
    </source>
</reference>
<name>A0AAE3GKB8_9PSEU</name>
<dbReference type="PROSITE" id="PS51257">
    <property type="entry name" value="PROKAR_LIPOPROTEIN"/>
    <property type="match status" value="1"/>
</dbReference>
<evidence type="ECO:0000259" key="2">
    <source>
        <dbReference type="Pfam" id="PF04069"/>
    </source>
</evidence>
<sequence>MRRRRRLLRASALLLVAAASAVLAGCGLSSGAAVPLRVGPGSITPVRELDGVELTVGSKDFTENIVLGYIAELALEAAGADVQDLTNIQGSNSGRNALLGGQMDLYWEYTGTAWISYMGHTNPIPDPQQQFDAVAKADEANGIVWTALSPLNNTYAFAVNQDAAARYGLNSLSDMVRVVHEDPSAATFCLETEFANRNDGFPGMQQAYGFSVPPEAVKILGTGAVYPATVEGRTCTFGEVFTTDGRILALNLKVLDDDKKFFPQYNAAVVVRKQVLDRYPQISQVLDPIARRLNNDVMLRLNAEVDVNGRDPADVARDWLVQEGFVSMP</sequence>
<dbReference type="RefSeq" id="WP_253777426.1">
    <property type="nucleotide sequence ID" value="NZ_JAMTCK010000016.1"/>
</dbReference>
<dbReference type="Gene3D" id="3.40.190.120">
    <property type="entry name" value="Osmoprotection protein (prox), domain 2"/>
    <property type="match status" value="1"/>
</dbReference>
<evidence type="ECO:0000313" key="3">
    <source>
        <dbReference type="EMBL" id="MCP2169050.1"/>
    </source>
</evidence>
<dbReference type="GO" id="GO:0043190">
    <property type="term" value="C:ATP-binding cassette (ABC) transporter complex"/>
    <property type="evidence" value="ECO:0007669"/>
    <property type="project" value="InterPro"/>
</dbReference>
<dbReference type="PROSITE" id="PS51318">
    <property type="entry name" value="TAT"/>
    <property type="match status" value="1"/>
</dbReference>
<dbReference type="AlphaFoldDB" id="A0AAE3GKB8"/>
<dbReference type="Proteomes" id="UP001206128">
    <property type="component" value="Unassembled WGS sequence"/>
</dbReference>
<evidence type="ECO:0000256" key="1">
    <source>
        <dbReference type="SAM" id="SignalP"/>
    </source>
</evidence>
<comment type="caution">
    <text evidence="3">The sequence shown here is derived from an EMBL/GenBank/DDBJ whole genome shotgun (WGS) entry which is preliminary data.</text>
</comment>
<proteinExistence type="predicted"/>
<dbReference type="InterPro" id="IPR007210">
    <property type="entry name" value="ABC_Gly_betaine_transp_sub-bd"/>
</dbReference>
<feature type="domain" description="ABC-type glycine betaine transport system substrate-binding" evidence="2">
    <location>
        <begin position="53"/>
        <end position="321"/>
    </location>
</feature>
<dbReference type="InterPro" id="IPR006311">
    <property type="entry name" value="TAT_signal"/>
</dbReference>
<evidence type="ECO:0000313" key="4">
    <source>
        <dbReference type="Proteomes" id="UP001206128"/>
    </source>
</evidence>
<dbReference type="Gene3D" id="3.40.190.10">
    <property type="entry name" value="Periplasmic binding protein-like II"/>
    <property type="match status" value="1"/>
</dbReference>
<feature type="chain" id="PRO_5042092516" evidence="1">
    <location>
        <begin position="25"/>
        <end position="329"/>
    </location>
</feature>
<dbReference type="EMBL" id="JAMTCK010000016">
    <property type="protein sequence ID" value="MCP2169050.1"/>
    <property type="molecule type" value="Genomic_DNA"/>
</dbReference>
<organism evidence="3 4">
    <name type="scientific">Goodfellowiella coeruleoviolacea</name>
    <dbReference type="NCBI Taxonomy" id="334858"/>
    <lineage>
        <taxon>Bacteria</taxon>
        <taxon>Bacillati</taxon>
        <taxon>Actinomycetota</taxon>
        <taxon>Actinomycetes</taxon>
        <taxon>Pseudonocardiales</taxon>
        <taxon>Pseudonocardiaceae</taxon>
        <taxon>Goodfellowiella</taxon>
    </lineage>
</organism>